<dbReference type="Proteomes" id="UP000245202">
    <property type="component" value="Unassembled WGS sequence"/>
</dbReference>
<comment type="caution">
    <text evidence="1">The sequence shown here is derived from an EMBL/GenBank/DDBJ whole genome shotgun (WGS) entry which is preliminary data.</text>
</comment>
<evidence type="ECO:0000313" key="2">
    <source>
        <dbReference type="Proteomes" id="UP000245202"/>
    </source>
</evidence>
<accession>A0A2R5EK41</accession>
<proteinExistence type="predicted"/>
<dbReference type="InterPro" id="IPR008928">
    <property type="entry name" value="6-hairpin_glycosidase_sf"/>
</dbReference>
<evidence type="ECO:0000313" key="1">
    <source>
        <dbReference type="EMBL" id="GBG06986.1"/>
    </source>
</evidence>
<organism evidence="1 2">
    <name type="scientific">Paenibacillus agaridevorans</name>
    <dbReference type="NCBI Taxonomy" id="171404"/>
    <lineage>
        <taxon>Bacteria</taxon>
        <taxon>Bacillati</taxon>
        <taxon>Bacillota</taxon>
        <taxon>Bacilli</taxon>
        <taxon>Bacillales</taxon>
        <taxon>Paenibacillaceae</taxon>
        <taxon>Paenibacillus</taxon>
    </lineage>
</organism>
<keyword evidence="2" id="KW-1185">Reference proteome</keyword>
<dbReference type="RefSeq" id="WP_108992128.1">
    <property type="nucleotide sequence ID" value="NZ_BDQX01000069.1"/>
</dbReference>
<gene>
    <name evidence="1" type="ORF">PAT3040_01533</name>
</gene>
<dbReference type="EMBL" id="BDQX01000069">
    <property type="protein sequence ID" value="GBG06986.1"/>
    <property type="molecule type" value="Genomic_DNA"/>
</dbReference>
<dbReference type="GO" id="GO:0005975">
    <property type="term" value="P:carbohydrate metabolic process"/>
    <property type="evidence" value="ECO:0007669"/>
    <property type="project" value="InterPro"/>
</dbReference>
<sequence>MNAYRITSPAERRSVDVWQSDDDVYIQLSREGDSEPYFSNKLGRMAVYSEGRPWREERLRLHAARIEQHGGTLRIEADGGEMFLALELKFDAEGLLRVCAKWENHSDRTLCDVAVGLEWELASRGKENVTIPHMIYNNNPSADPARLVPHLGIGEGKGFICEEHRLPIPCVNVEWNEENAGERYFSMFSLPSFIEDKEGVVHYGSLGAYQRDGSISVAAMSGVLMFGGEKDIVYVSKSQIEPYSGGYTDFAPGFALEKSYALEWGPQEKPGQAFSKAVHRAVRLYDPQGADPLSLDELIRLKTAAMDDRWRETDRSAGYVKFNDRNSFGLVSKKHGLHYMYGWTGQCLKLAWCDASLGFDGQMRERIERCRKAVDFYLGESGTSVPGLRNGAYHLSDGRWENFRWQQEPVISSRAFGETVSDLADIILLFRSRGEQVPSSWTAALEQSADFILGAILPAGIFPSAFKLDGSAADTEITAAGIPCLIALIKAWQVTGARTYLDAASDSMERYYALHAETFERPFARSTLDARCEDKEAGMFFFIAAYELFRLTGEPHFRNWAEIAADWQLTYVYMWNPAYDRGTAFRDSGFQAVGWPGVSVQNHHLDVFFPTFELWQFGLMTDNETYVRLARTIFGALGQGICTKPGEWGFTVVGEQAEGFFQSNFQGRGRSNTWNPSWVISEVLHHALRFREATNHGENHQQGKGVHRI</sequence>
<reference evidence="1 2" key="1">
    <citation type="submission" date="2017-08" db="EMBL/GenBank/DDBJ databases">
        <title>Substantial Increase in Enzyme Production by Combined Drug-Resistance Mutations in Paenibacillus agaridevorans.</title>
        <authorList>
            <person name="Tanaka Y."/>
            <person name="Funane K."/>
            <person name="Hosaka T."/>
            <person name="Shiwa Y."/>
            <person name="Fujita N."/>
            <person name="Miyazaki T."/>
            <person name="Yoshikawa H."/>
            <person name="Murakami K."/>
            <person name="Kasahara K."/>
            <person name="Inaoka T."/>
            <person name="Hiraga Y."/>
            <person name="Ochi K."/>
        </authorList>
    </citation>
    <scope>NUCLEOTIDE SEQUENCE [LARGE SCALE GENOMIC DNA]</scope>
    <source>
        <strain evidence="1 2">T-3040</strain>
    </source>
</reference>
<dbReference type="SUPFAM" id="SSF48208">
    <property type="entry name" value="Six-hairpin glycosidases"/>
    <property type="match status" value="1"/>
</dbReference>
<name>A0A2R5EK41_9BACL</name>
<dbReference type="AlphaFoldDB" id="A0A2R5EK41"/>
<protein>
    <submittedName>
        <fullName evidence="1">Uncharacterized protein</fullName>
    </submittedName>
</protein>